<dbReference type="Gene3D" id="2.40.37.20">
    <property type="entry name" value="D-serine dehydratase-like domain"/>
    <property type="match status" value="1"/>
</dbReference>
<evidence type="ECO:0000313" key="2">
    <source>
        <dbReference type="EMBL" id="GAA3732368.1"/>
    </source>
</evidence>
<dbReference type="EMBL" id="BAABAE010000002">
    <property type="protein sequence ID" value="GAA3732368.1"/>
    <property type="molecule type" value="Genomic_DNA"/>
</dbReference>
<dbReference type="Proteomes" id="UP001501004">
    <property type="component" value="Unassembled WGS sequence"/>
</dbReference>
<dbReference type="SMART" id="SM01119">
    <property type="entry name" value="D-ser_dehydrat"/>
    <property type="match status" value="1"/>
</dbReference>
<organism evidence="2 3">
    <name type="scientific">Leifsonella bigeumensis</name>
    <dbReference type="NCBI Taxonomy" id="433643"/>
    <lineage>
        <taxon>Bacteria</taxon>
        <taxon>Bacillati</taxon>
        <taxon>Actinomycetota</taxon>
        <taxon>Actinomycetes</taxon>
        <taxon>Micrococcales</taxon>
        <taxon>Microbacteriaceae</taxon>
        <taxon>Leifsonella</taxon>
    </lineage>
</organism>
<dbReference type="InterPro" id="IPR029066">
    <property type="entry name" value="PLP-binding_barrel"/>
</dbReference>
<dbReference type="InterPro" id="IPR051466">
    <property type="entry name" value="D-amino_acid_metab_enzyme"/>
</dbReference>
<feature type="domain" description="D-serine dehydratase-like" evidence="1">
    <location>
        <begin position="317"/>
        <end position="415"/>
    </location>
</feature>
<accession>A0ABP7FBP4</accession>
<name>A0ABP7FBP4_9MICO</name>
<keyword evidence="3" id="KW-1185">Reference proteome</keyword>
<dbReference type="SUPFAM" id="SSF51419">
    <property type="entry name" value="PLP-binding barrel"/>
    <property type="match status" value="1"/>
</dbReference>
<evidence type="ECO:0000259" key="1">
    <source>
        <dbReference type="SMART" id="SM01119"/>
    </source>
</evidence>
<dbReference type="PANTHER" id="PTHR28004:SF8">
    <property type="entry name" value="D-SERINE DEAMINASE"/>
    <property type="match status" value="1"/>
</dbReference>
<comment type="caution">
    <text evidence="2">The sequence shown here is derived from an EMBL/GenBank/DDBJ whole genome shotgun (WGS) entry which is preliminary data.</text>
</comment>
<proteinExistence type="predicted"/>
<dbReference type="RefSeq" id="WP_344753571.1">
    <property type="nucleotide sequence ID" value="NZ_BAABAE010000002.1"/>
</dbReference>
<dbReference type="Pfam" id="PF14031">
    <property type="entry name" value="D-ser_dehydrat"/>
    <property type="match status" value="1"/>
</dbReference>
<evidence type="ECO:0000313" key="3">
    <source>
        <dbReference type="Proteomes" id="UP001501004"/>
    </source>
</evidence>
<reference evidence="3" key="1">
    <citation type="journal article" date="2019" name="Int. J. Syst. Evol. Microbiol.">
        <title>The Global Catalogue of Microorganisms (GCM) 10K type strain sequencing project: providing services to taxonomists for standard genome sequencing and annotation.</title>
        <authorList>
            <consortium name="The Broad Institute Genomics Platform"/>
            <consortium name="The Broad Institute Genome Sequencing Center for Infectious Disease"/>
            <person name="Wu L."/>
            <person name="Ma J."/>
        </authorList>
    </citation>
    <scope>NUCLEOTIDE SEQUENCE [LARGE SCALE GENOMIC DNA]</scope>
    <source>
        <strain evidence="3">JCM 16949</strain>
    </source>
</reference>
<dbReference type="InterPro" id="IPR042208">
    <property type="entry name" value="D-ser_dehydrat-like_sf"/>
</dbReference>
<dbReference type="PANTHER" id="PTHR28004">
    <property type="entry name" value="ZGC:162816-RELATED"/>
    <property type="match status" value="1"/>
</dbReference>
<gene>
    <name evidence="2" type="ORF">GCM10022239_05990</name>
</gene>
<sequence length="430" mass="46337">MAKRDWLVEQAEYLLSGVDKGLPARAAGLTVREFLASGPRLAEFWTPVIALEDSAVRHNISVMADWCSAKGFSLAPHGKTTMAPALWQRQLDAGAWGITLATVGQIRTARDFGFESLLLANSATDPRGLRYLAEQLHDPGFRFSCWADSIATIEAMEQALAGATLARPIDICVELGAPGGRSGARSIGEARAVAERLHGSSVLRLAGVSGYEGALAHDRSEASLRAVRDYLSSMLELHVSLQDLYDDGEVILTAGGSAFFDLVAEVFDPVRQAVPRTRYVLRAGAYVTHDDGFYRGISPLDRSRDAALAAENSLRPAMRAYSRIVSHPEPSLALLDAGKRDLPYDEGLPEPLSIARDLGAEPTPLNGSSISAMNDQHGFLRTPGGVPLDPGSVVTLGISHPCTTFDKWRLIPMIASDADDLVVDLVRTYF</sequence>
<dbReference type="InterPro" id="IPR026956">
    <property type="entry name" value="D-ser_dehydrat-like_dom"/>
</dbReference>
<protein>
    <submittedName>
        <fullName evidence="2">Amino acid deaminase</fullName>
    </submittedName>
</protein>
<dbReference type="Gene3D" id="3.20.20.10">
    <property type="entry name" value="Alanine racemase"/>
    <property type="match status" value="1"/>
</dbReference>